<reference evidence="2" key="1">
    <citation type="submission" date="2022-11" db="UniProtKB">
        <authorList>
            <consortium name="WormBaseParasite"/>
        </authorList>
    </citation>
    <scope>IDENTIFICATION</scope>
</reference>
<sequence length="88" mass="10333">MQIKQLESLLRLSDCYQVKVILNRCSEYLKKCSNNEVSLQEKLLYAQSYHLSELLEYCIKEFKTFDDVKKLRLVPISLSAPQYQATNP</sequence>
<accession>A0A915CNR5</accession>
<dbReference type="WBParaSite" id="jg1059">
    <property type="protein sequence ID" value="jg1059"/>
    <property type="gene ID" value="jg1059"/>
</dbReference>
<dbReference type="AlphaFoldDB" id="A0A915CNR5"/>
<evidence type="ECO:0000313" key="2">
    <source>
        <dbReference type="WBParaSite" id="jg1059"/>
    </source>
</evidence>
<dbReference type="Proteomes" id="UP000887574">
    <property type="component" value="Unplaced"/>
</dbReference>
<name>A0A915CNR5_9BILA</name>
<evidence type="ECO:0000313" key="1">
    <source>
        <dbReference type="Proteomes" id="UP000887574"/>
    </source>
</evidence>
<organism evidence="1 2">
    <name type="scientific">Ditylenchus dipsaci</name>
    <dbReference type="NCBI Taxonomy" id="166011"/>
    <lineage>
        <taxon>Eukaryota</taxon>
        <taxon>Metazoa</taxon>
        <taxon>Ecdysozoa</taxon>
        <taxon>Nematoda</taxon>
        <taxon>Chromadorea</taxon>
        <taxon>Rhabditida</taxon>
        <taxon>Tylenchina</taxon>
        <taxon>Tylenchomorpha</taxon>
        <taxon>Sphaerularioidea</taxon>
        <taxon>Anguinidae</taxon>
        <taxon>Anguininae</taxon>
        <taxon>Ditylenchus</taxon>
    </lineage>
</organism>
<keyword evidence="1" id="KW-1185">Reference proteome</keyword>
<protein>
    <submittedName>
        <fullName evidence="2">Uncharacterized protein</fullName>
    </submittedName>
</protein>
<proteinExistence type="predicted"/>